<dbReference type="VEuPathDB" id="FungiDB:H257_08021"/>
<dbReference type="GO" id="GO:0007155">
    <property type="term" value="P:cell adhesion"/>
    <property type="evidence" value="ECO:0007669"/>
    <property type="project" value="InterPro"/>
</dbReference>
<feature type="compositionally biased region" description="Low complexity" evidence="9">
    <location>
        <begin position="643"/>
        <end position="676"/>
    </location>
</feature>
<dbReference type="Gene3D" id="2.10.55.10">
    <property type="entry name" value="Leishmanolysin domain 3"/>
    <property type="match status" value="1"/>
</dbReference>
<evidence type="ECO:0000256" key="10">
    <source>
        <dbReference type="SAM" id="SignalP"/>
    </source>
</evidence>
<evidence type="ECO:0000256" key="3">
    <source>
        <dbReference type="ARBA" id="ARBA00022723"/>
    </source>
</evidence>
<dbReference type="SUPFAM" id="SSF55486">
    <property type="entry name" value="Metalloproteases ('zincins'), catalytic domain"/>
    <property type="match status" value="1"/>
</dbReference>
<dbReference type="STRING" id="112090.W4GHI4"/>
<gene>
    <name evidence="11" type="ORF">H257_08021</name>
</gene>
<dbReference type="GO" id="GO:0004222">
    <property type="term" value="F:metalloendopeptidase activity"/>
    <property type="evidence" value="ECO:0007669"/>
    <property type="project" value="InterPro"/>
</dbReference>
<dbReference type="Pfam" id="PF01457">
    <property type="entry name" value="Peptidase_M8"/>
    <property type="match status" value="2"/>
</dbReference>
<feature type="active site" evidence="7">
    <location>
        <position position="250"/>
    </location>
</feature>
<dbReference type="InterPro" id="IPR001577">
    <property type="entry name" value="Peptidase_M8"/>
</dbReference>
<dbReference type="GO" id="GO:0005737">
    <property type="term" value="C:cytoplasm"/>
    <property type="evidence" value="ECO:0007669"/>
    <property type="project" value="TreeGrafter"/>
</dbReference>
<evidence type="ECO:0000256" key="6">
    <source>
        <dbReference type="ARBA" id="ARBA00023049"/>
    </source>
</evidence>
<comment type="cofactor">
    <cofactor evidence="8">
        <name>Zn(2+)</name>
        <dbReference type="ChEBI" id="CHEBI:29105"/>
    </cofactor>
    <text evidence="8">Binds 1 zinc ion per subunit.</text>
</comment>
<evidence type="ECO:0000256" key="8">
    <source>
        <dbReference type="PIRSR" id="PIRSR601577-2"/>
    </source>
</evidence>
<evidence type="ECO:0000256" key="7">
    <source>
        <dbReference type="PIRSR" id="PIRSR601577-1"/>
    </source>
</evidence>
<dbReference type="EMBL" id="KI913130">
    <property type="protein sequence ID" value="ETV78504.1"/>
    <property type="molecule type" value="Genomic_DNA"/>
</dbReference>
<keyword evidence="4" id="KW-0378">Hydrolase</keyword>
<dbReference type="Gene3D" id="3.10.170.20">
    <property type="match status" value="1"/>
</dbReference>
<dbReference type="OrthoDB" id="527990at2759"/>
<evidence type="ECO:0000313" key="11">
    <source>
        <dbReference type="EMBL" id="ETV78504.1"/>
    </source>
</evidence>
<keyword evidence="10" id="KW-0732">Signal</keyword>
<evidence type="ECO:0000256" key="2">
    <source>
        <dbReference type="ARBA" id="ARBA00022670"/>
    </source>
</evidence>
<evidence type="ECO:0000256" key="4">
    <source>
        <dbReference type="ARBA" id="ARBA00022801"/>
    </source>
</evidence>
<dbReference type="GO" id="GO:0016020">
    <property type="term" value="C:membrane"/>
    <property type="evidence" value="ECO:0007669"/>
    <property type="project" value="InterPro"/>
</dbReference>
<name>W4GHI4_APHAT</name>
<feature type="binding site" evidence="8">
    <location>
        <position position="249"/>
    </location>
    <ligand>
        <name>Zn(2+)</name>
        <dbReference type="ChEBI" id="CHEBI:29105"/>
        <note>catalytic</note>
    </ligand>
</feature>
<evidence type="ECO:0000256" key="1">
    <source>
        <dbReference type="ARBA" id="ARBA00005860"/>
    </source>
</evidence>
<evidence type="ECO:0008006" key="12">
    <source>
        <dbReference type="Google" id="ProtNLM"/>
    </source>
</evidence>
<proteinExistence type="inferred from homology"/>
<dbReference type="FunFam" id="3.90.132.10:FF:000001">
    <property type="entry name" value="leishmanolysin-like peptidase isoform X2"/>
    <property type="match status" value="1"/>
</dbReference>
<organism evidence="11">
    <name type="scientific">Aphanomyces astaci</name>
    <name type="common">Crayfish plague agent</name>
    <dbReference type="NCBI Taxonomy" id="112090"/>
    <lineage>
        <taxon>Eukaryota</taxon>
        <taxon>Sar</taxon>
        <taxon>Stramenopiles</taxon>
        <taxon>Oomycota</taxon>
        <taxon>Saprolegniomycetes</taxon>
        <taxon>Saprolegniales</taxon>
        <taxon>Verrucalvaceae</taxon>
        <taxon>Aphanomyces</taxon>
    </lineage>
</organism>
<dbReference type="PANTHER" id="PTHR10942:SF0">
    <property type="entry name" value="LEISHMANOLYSIN-LIKE PEPTIDASE"/>
    <property type="match status" value="1"/>
</dbReference>
<feature type="signal peptide" evidence="10">
    <location>
        <begin position="1"/>
        <end position="16"/>
    </location>
</feature>
<feature type="compositionally biased region" description="Low complexity" evidence="9">
    <location>
        <begin position="272"/>
        <end position="284"/>
    </location>
</feature>
<dbReference type="RefSeq" id="XP_009832085.1">
    <property type="nucleotide sequence ID" value="XM_009833783.1"/>
</dbReference>
<dbReference type="GO" id="GO:0006508">
    <property type="term" value="P:proteolysis"/>
    <property type="evidence" value="ECO:0007669"/>
    <property type="project" value="UniProtKB-KW"/>
</dbReference>
<reference evidence="11" key="1">
    <citation type="submission" date="2013-12" db="EMBL/GenBank/DDBJ databases">
        <title>The Genome Sequence of Aphanomyces astaci APO3.</title>
        <authorList>
            <consortium name="The Broad Institute Genomics Platform"/>
            <person name="Russ C."/>
            <person name="Tyler B."/>
            <person name="van West P."/>
            <person name="Dieguez-Uribeondo J."/>
            <person name="Young S.K."/>
            <person name="Zeng Q."/>
            <person name="Gargeya S."/>
            <person name="Fitzgerald M."/>
            <person name="Abouelleil A."/>
            <person name="Alvarado L."/>
            <person name="Chapman S.B."/>
            <person name="Gainer-Dewar J."/>
            <person name="Goldberg J."/>
            <person name="Griggs A."/>
            <person name="Gujja S."/>
            <person name="Hansen M."/>
            <person name="Howarth C."/>
            <person name="Imamovic A."/>
            <person name="Ireland A."/>
            <person name="Larimer J."/>
            <person name="McCowan C."/>
            <person name="Murphy C."/>
            <person name="Pearson M."/>
            <person name="Poon T.W."/>
            <person name="Priest M."/>
            <person name="Roberts A."/>
            <person name="Saif S."/>
            <person name="Shea T."/>
            <person name="Sykes S."/>
            <person name="Wortman J."/>
            <person name="Nusbaum C."/>
            <person name="Birren B."/>
        </authorList>
    </citation>
    <scope>NUCLEOTIDE SEQUENCE [LARGE SCALE GENOMIC DNA]</scope>
    <source>
        <strain evidence="11">APO3</strain>
    </source>
</reference>
<sequence length="770" mass="81018">MPRLAVAVSLAAIVAGHHCIHDEVAGAVSESAWSQSYGLQSIDLDASASVTSRSIRHLETSTSTTSGSPLRVVPYFDNVTLGALLSDKRSLVVDYLVPAAVSFWSQALRVIPVQGSLFAAPPCTSAWNTVPSTCANLAPSSYCFEMPYPPEHYSPLRVCSTCLSAGCATGNCTVVRPNNTGIPNADMVMYIRAMTTSRCTDNTLAYAITCQRDQFDRPTFGMINFCPDYLDTSTLEGPSYDIQVTTALHEFAHALGFSSASFPLMRNRDGTPRTTRQGGSRTGRAVASTGTCANGTSITSTGLPSNATVVYQNVRGHAVTYMATPTVVAFATSHFNCSSVVGAEIENNDGSCMGSHWEERLFGPELMTPVVNYRNPTSALTLAYFEDTGWYQANFSVAEPLLWGNNKGCAFSSDNCVGPTTTTSGNLKPVDVATYCAADGEACSPDGLSRSWCSLKTDYAADDIPPWFQYFASPTTGGYSEFGDYCPVQQAYSQGDCLNASNLALIPNTNLTPMGEMYGNDTSRCTLSSLRLANMFGYEYRTRAAGCYPMTCHGQTVQVSVKAADNGVVTVQCKYKGQVVTVAGFTGTLTCPDPFVVCQLAQCTTPCGPRAMCVNGQCTPVVAPATTTSTPTVVNNTVVPSIPPVVTTYSPTMTTTTTPTTSTPTVGSSGGTSTTPKPTPPSAYSTVSPSTTPKPTPPSVNSTTSPSTTPKPTSPSANSTTSPGPSASANDTTITASPTTTTVPKTSHSAVGSVVVTALVWITSFWISYG</sequence>
<feature type="compositionally biased region" description="Low complexity" evidence="9">
    <location>
        <begin position="699"/>
        <end position="746"/>
    </location>
</feature>
<keyword evidence="2" id="KW-0645">Protease</keyword>
<dbReference type="GeneID" id="20810017"/>
<dbReference type="PANTHER" id="PTHR10942">
    <property type="entry name" value="LEISHMANOLYSIN-LIKE PEPTIDASE"/>
    <property type="match status" value="1"/>
</dbReference>
<feature type="region of interest" description="Disordered" evidence="9">
    <location>
        <begin position="643"/>
        <end position="750"/>
    </location>
</feature>
<feature type="chain" id="PRO_5004841010" description="Leishmanolysin-like peptidase" evidence="10">
    <location>
        <begin position="17"/>
        <end position="770"/>
    </location>
</feature>
<keyword evidence="5 8" id="KW-0862">Zinc</keyword>
<feature type="region of interest" description="Disordered" evidence="9">
    <location>
        <begin position="266"/>
        <end position="288"/>
    </location>
</feature>
<accession>W4GHI4</accession>
<dbReference type="GO" id="GO:0046872">
    <property type="term" value="F:metal ion binding"/>
    <property type="evidence" value="ECO:0007669"/>
    <property type="project" value="UniProtKB-KW"/>
</dbReference>
<comment type="similarity">
    <text evidence="1">Belongs to the peptidase M8 family.</text>
</comment>
<evidence type="ECO:0000256" key="5">
    <source>
        <dbReference type="ARBA" id="ARBA00022833"/>
    </source>
</evidence>
<keyword evidence="3 8" id="KW-0479">Metal-binding</keyword>
<keyword evidence="6 8" id="KW-0482">Metalloprotease</keyword>
<dbReference type="Gene3D" id="3.90.132.10">
    <property type="entry name" value="Leishmanolysin , domain 2"/>
    <property type="match status" value="1"/>
</dbReference>
<dbReference type="AlphaFoldDB" id="W4GHI4"/>
<feature type="binding site" evidence="8">
    <location>
        <position position="356"/>
    </location>
    <ligand>
        <name>Zn(2+)</name>
        <dbReference type="ChEBI" id="CHEBI:29105"/>
        <note>catalytic</note>
    </ligand>
</feature>
<protein>
    <recommendedName>
        <fullName evidence="12">Leishmanolysin-like peptidase</fullName>
    </recommendedName>
</protein>
<evidence type="ECO:0000256" key="9">
    <source>
        <dbReference type="SAM" id="MobiDB-lite"/>
    </source>
</evidence>
<feature type="binding site" evidence="8">
    <location>
        <position position="253"/>
    </location>
    <ligand>
        <name>Zn(2+)</name>
        <dbReference type="ChEBI" id="CHEBI:29105"/>
        <note>catalytic</note>
    </ligand>
</feature>